<proteinExistence type="predicted"/>
<dbReference type="NCBIfam" id="NF010706">
    <property type="entry name" value="PRK14108.1"/>
    <property type="match status" value="1"/>
</dbReference>
<dbReference type="Gene3D" id="1.20.120.330">
    <property type="entry name" value="Nucleotidyltransferases domain 2"/>
    <property type="match status" value="2"/>
</dbReference>
<dbReference type="GO" id="GO:0000820">
    <property type="term" value="P:regulation of glutamine family amino acid metabolic process"/>
    <property type="evidence" value="ECO:0007669"/>
    <property type="project" value="TreeGrafter"/>
</dbReference>
<dbReference type="PANTHER" id="PTHR30621:SF0">
    <property type="entry name" value="BIFUNCTIONAL GLUTAMINE SYNTHETASE ADENYLYLTRANSFERASE_ADENYLYL-REMOVING ENZYME"/>
    <property type="match status" value="1"/>
</dbReference>
<evidence type="ECO:0000256" key="2">
    <source>
        <dbReference type="ARBA" id="ARBA00022695"/>
    </source>
</evidence>
<feature type="domain" description="PII-uridylyltransferase/Glutamine-synthetase adenylyltransferase" evidence="8">
    <location>
        <begin position="786"/>
        <end position="909"/>
    </location>
</feature>
<accession>Q0C2K9</accession>
<evidence type="ECO:0000256" key="6">
    <source>
        <dbReference type="ARBA" id="ARBA00023268"/>
    </source>
</evidence>
<keyword evidence="4" id="KW-0067">ATP-binding</keyword>
<evidence type="ECO:0000256" key="5">
    <source>
        <dbReference type="ARBA" id="ARBA00022842"/>
    </source>
</evidence>
<dbReference type="Proteomes" id="UP000001959">
    <property type="component" value="Chromosome"/>
</dbReference>
<dbReference type="InterPro" id="IPR023057">
    <property type="entry name" value="GlnE"/>
</dbReference>
<dbReference type="AlphaFoldDB" id="Q0C2K9"/>
<dbReference type="Gene3D" id="3.30.460.10">
    <property type="entry name" value="Beta Polymerase, domain 2"/>
    <property type="match status" value="2"/>
</dbReference>
<dbReference type="GO" id="GO:0008882">
    <property type="term" value="F:[glutamate-ammonia-ligase] adenylyltransferase activity"/>
    <property type="evidence" value="ECO:0007669"/>
    <property type="project" value="UniProtKB-EC"/>
</dbReference>
<dbReference type="GO" id="GO:0005829">
    <property type="term" value="C:cytosol"/>
    <property type="evidence" value="ECO:0007669"/>
    <property type="project" value="TreeGrafter"/>
</dbReference>
<dbReference type="PANTHER" id="PTHR30621">
    <property type="entry name" value="GLUTAMINE SYNTHETASE ADENYLYLTRANSFERASE"/>
    <property type="match status" value="1"/>
</dbReference>
<keyword evidence="1 9" id="KW-0808">Transferase</keyword>
<name>Q0C2K9_HYPNA</name>
<dbReference type="EC" id="2.7.7.42" evidence="9"/>
<dbReference type="SUPFAM" id="SSF81301">
    <property type="entry name" value="Nucleotidyltransferase"/>
    <property type="match status" value="2"/>
</dbReference>
<organism evidence="9 10">
    <name type="scientific">Hyphomonas neptunium (strain ATCC 15444)</name>
    <dbReference type="NCBI Taxonomy" id="228405"/>
    <lineage>
        <taxon>Bacteria</taxon>
        <taxon>Pseudomonadati</taxon>
        <taxon>Pseudomonadota</taxon>
        <taxon>Alphaproteobacteria</taxon>
        <taxon>Hyphomonadales</taxon>
        <taxon>Hyphomonadaceae</taxon>
        <taxon>Hyphomonas</taxon>
    </lineage>
</organism>
<feature type="domain" description="PII-uridylyltransferase/Glutamine-synthetase adenylyltransferase" evidence="8">
    <location>
        <begin position="271"/>
        <end position="411"/>
    </location>
</feature>
<protein>
    <submittedName>
        <fullName evidence="9">Glutamate ammonia ligase adenylyl-transferase</fullName>
        <ecNumber evidence="9">2.7.7.42</ecNumber>
    </submittedName>
</protein>
<keyword evidence="5" id="KW-0460">Magnesium</keyword>
<dbReference type="SUPFAM" id="SSF81593">
    <property type="entry name" value="Nucleotidyltransferase substrate binding subunit/domain"/>
    <property type="match status" value="2"/>
</dbReference>
<keyword evidence="9" id="KW-0436">Ligase</keyword>
<dbReference type="STRING" id="228405.HNE_1316"/>
<dbReference type="eggNOG" id="COG1391">
    <property type="taxonomic scope" value="Bacteria"/>
</dbReference>
<dbReference type="GO" id="GO:0005524">
    <property type="term" value="F:ATP binding"/>
    <property type="evidence" value="ECO:0007669"/>
    <property type="project" value="UniProtKB-KW"/>
</dbReference>
<keyword evidence="10" id="KW-1185">Reference proteome</keyword>
<dbReference type="InterPro" id="IPR005190">
    <property type="entry name" value="GlnE_rpt_dom"/>
</dbReference>
<evidence type="ECO:0000259" key="8">
    <source>
        <dbReference type="Pfam" id="PF08335"/>
    </source>
</evidence>
<evidence type="ECO:0000313" key="9">
    <source>
        <dbReference type="EMBL" id="ABI75762.1"/>
    </source>
</evidence>
<feature type="domain" description="Glutamate-ammonia ligase adenylyltransferase repeated" evidence="7">
    <location>
        <begin position="61"/>
        <end position="248"/>
    </location>
</feature>
<reference evidence="9 10" key="1">
    <citation type="journal article" date="2006" name="J. Bacteriol.">
        <title>Comparative genomic evidence for a close relationship between the dimorphic prosthecate bacteria Hyphomonas neptunium and Caulobacter crescentus.</title>
        <authorList>
            <person name="Badger J.H."/>
            <person name="Hoover T.R."/>
            <person name="Brun Y.V."/>
            <person name="Weiner R.M."/>
            <person name="Laub M.T."/>
            <person name="Alexandre G."/>
            <person name="Mrazek J."/>
            <person name="Ren Q."/>
            <person name="Paulsen I.T."/>
            <person name="Nelson K.E."/>
            <person name="Khouri H.M."/>
            <person name="Radune D."/>
            <person name="Sosa J."/>
            <person name="Dodson R.J."/>
            <person name="Sullivan S.A."/>
            <person name="Rosovitz M.J."/>
            <person name="Madupu R."/>
            <person name="Brinkac L.M."/>
            <person name="Durkin A.S."/>
            <person name="Daugherty S.C."/>
            <person name="Kothari S.P."/>
            <person name="Giglio M.G."/>
            <person name="Zhou L."/>
            <person name="Haft D.H."/>
            <person name="Selengut J.D."/>
            <person name="Davidsen T.M."/>
            <person name="Yang Q."/>
            <person name="Zafar N."/>
            <person name="Ward N.L."/>
        </authorList>
    </citation>
    <scope>NUCLEOTIDE SEQUENCE [LARGE SCALE GENOMIC DNA]</scope>
    <source>
        <strain evidence="9 10">ATCC 15444</strain>
    </source>
</reference>
<gene>
    <name evidence="9" type="primary">glnE</name>
    <name evidence="9" type="ordered locus">HNE_1316</name>
</gene>
<evidence type="ECO:0000256" key="1">
    <source>
        <dbReference type="ARBA" id="ARBA00022679"/>
    </source>
</evidence>
<dbReference type="HOGENOM" id="CLU_006233_0_0_5"/>
<dbReference type="CDD" id="cd05401">
    <property type="entry name" value="NT_GlnE_GlnD_like"/>
    <property type="match status" value="2"/>
</dbReference>
<evidence type="ECO:0000256" key="3">
    <source>
        <dbReference type="ARBA" id="ARBA00022741"/>
    </source>
</evidence>
<keyword evidence="3" id="KW-0547">Nucleotide-binding</keyword>
<evidence type="ECO:0000313" key="10">
    <source>
        <dbReference type="Proteomes" id="UP000001959"/>
    </source>
</evidence>
<keyword evidence="2 9" id="KW-0548">Nucleotidyltransferase</keyword>
<dbReference type="InterPro" id="IPR043519">
    <property type="entry name" value="NT_sf"/>
</dbReference>
<dbReference type="GO" id="GO:0016874">
    <property type="term" value="F:ligase activity"/>
    <property type="evidence" value="ECO:0007669"/>
    <property type="project" value="UniProtKB-KW"/>
</dbReference>
<dbReference type="InterPro" id="IPR013546">
    <property type="entry name" value="PII_UdlTrfase/GS_AdlTrfase"/>
</dbReference>
<dbReference type="Pfam" id="PF08335">
    <property type="entry name" value="GlnD_UR_UTase"/>
    <property type="match status" value="2"/>
</dbReference>
<evidence type="ECO:0000256" key="4">
    <source>
        <dbReference type="ARBA" id="ARBA00022840"/>
    </source>
</evidence>
<dbReference type="Pfam" id="PF03710">
    <property type="entry name" value="GlnE"/>
    <property type="match status" value="2"/>
</dbReference>
<sequence>MRTDLSSRSGSAKPLGMLDIRPIAPTPEAALAAAIEHAPYLRRLADRGAGLDFDAALKAATTLPRDMPIDEVMIALRKAKASAHLSLAAADLSGTMDVMEVTRHLTEFAGGSLETALQAALAARGLKAEGIFVVALGKMGAFELNYSSDIDVCAFYERSRFDGGERDSGDAAQRVIREMVRIMDETTAQGYVFRTDLRLRPDPGSTPVAVSTEMADLYYESQGQNWERMVWIKGRPTAGDIPAAERFQKRLEPYVWRRNMDYWAIGDIQAIKRMINTKVGDDGFASVSPDVKLSPGGIREIEFFVQTQQLILGGREPAFRDNSTLGAMEALRAAGIVSDKTAADLTTAYRALRNVEHRVQMRQDEQTHTVPADPAEREAVAWLCGYGNLGDFDRDLLETRRVVQAAYDALFAQEDRAAERHDLGNLVFTGVDDDPGTVKTLSDLGFSDPSSAIDTIRNWHRGRVMATRTPRGREILTSILPGILKAMGATGEPDEAFRWFSRFFEGLSSGVQTLSMLLARPDLLDDLVSTLALAPRLAQILARRPDLLEALVSNAIPRAPELTDKVSFDAAMDAWRRYHREQSFLIGHRLLHGLLPTDQAAEAWTSLADETIRQMAGAAQAETMRRNGDVPGRWAVFAMGKLGGGELTAGSDLDIILIYDSQADDAQTWFTRLTQRLITALTAPTAEGALYEVDMRLRPSGRAGPVAVSLSAFRHYQNEEAWTWEHMALTRMRFVCGDNTLGEEVLAIATDAISARARSERRKAIPGDVSDMRATLYREKPDKGLWDLKTAEGGLIDIEFMAQKEMLLRGRTDLIRPATALALSGLAEADESEAPEDAEDWYFLRAALHLVSSLQQIQRLALGDTDAEDETIPEGLKNRFCRAAAEEDGFEVLENHLREVKKRVHSMAREKLQLKSTES</sequence>
<evidence type="ECO:0000259" key="7">
    <source>
        <dbReference type="Pfam" id="PF03710"/>
    </source>
</evidence>
<feature type="domain" description="Glutamate-ammonia ligase adenylyltransferase repeated" evidence="7">
    <location>
        <begin position="525"/>
        <end position="746"/>
    </location>
</feature>
<dbReference type="NCBIfam" id="NF008292">
    <property type="entry name" value="PRK11072.1"/>
    <property type="match status" value="1"/>
</dbReference>
<keyword evidence="6" id="KW-0511">Multifunctional enzyme</keyword>
<dbReference type="EMBL" id="CP000158">
    <property type="protein sequence ID" value="ABI75762.1"/>
    <property type="molecule type" value="Genomic_DNA"/>
</dbReference>
<dbReference type="KEGG" id="hne:HNE_1316"/>